<keyword evidence="7" id="KW-0393">Immunoglobulin domain</keyword>
<keyword evidence="6" id="KW-0325">Glycoprotein</keyword>
<evidence type="ECO:0000259" key="11">
    <source>
        <dbReference type="PROSITE" id="PS50835"/>
    </source>
</evidence>
<dbReference type="InterPro" id="IPR036179">
    <property type="entry name" value="Ig-like_dom_sf"/>
</dbReference>
<dbReference type="PROSITE" id="PS50835">
    <property type="entry name" value="IG_LIKE"/>
    <property type="match status" value="1"/>
</dbReference>
<dbReference type="EMBL" id="JAGXEW010000049">
    <property type="protein sequence ID" value="KAK1151945.1"/>
    <property type="molecule type" value="Genomic_DNA"/>
</dbReference>
<dbReference type="InterPro" id="IPR007110">
    <property type="entry name" value="Ig-like_dom"/>
</dbReference>
<dbReference type="SMART" id="SM00408">
    <property type="entry name" value="IGc2"/>
    <property type="match status" value="1"/>
</dbReference>
<dbReference type="PRINTS" id="PR01407">
    <property type="entry name" value="BUTYPHLNCDUF"/>
</dbReference>
<dbReference type="InterPro" id="IPR050143">
    <property type="entry name" value="TRIM/RBCC"/>
</dbReference>
<evidence type="ECO:0000256" key="3">
    <source>
        <dbReference type="ARBA" id="ARBA00022729"/>
    </source>
</evidence>
<dbReference type="Proteomes" id="UP001230051">
    <property type="component" value="Unassembled WGS sequence"/>
</dbReference>
<dbReference type="SMART" id="SM00589">
    <property type="entry name" value="PRY"/>
    <property type="match status" value="1"/>
</dbReference>
<accession>A0AAD8CJ29</accession>
<keyword evidence="4" id="KW-0472">Membrane</keyword>
<comment type="similarity">
    <text evidence="2">Belongs to the immunoglobulin superfamily. BTN/MOG family.</text>
</comment>
<dbReference type="PROSITE" id="PS50188">
    <property type="entry name" value="B302_SPRY"/>
    <property type="match status" value="1"/>
</dbReference>
<evidence type="ECO:0000313" key="13">
    <source>
        <dbReference type="Proteomes" id="UP001230051"/>
    </source>
</evidence>
<dbReference type="InterPro" id="IPR003879">
    <property type="entry name" value="Butyrophylin_SPRY"/>
</dbReference>
<dbReference type="InterPro" id="IPR013106">
    <property type="entry name" value="Ig_V-set"/>
</dbReference>
<evidence type="ECO:0000256" key="6">
    <source>
        <dbReference type="ARBA" id="ARBA00023180"/>
    </source>
</evidence>
<sequence>MRRLFPYRICLLFLFSFVYATQTDEYSVEVLVDEVYAHVGDTVTLPCRLSPLGDAVRMEVRWFKEGIEPPLYLYTLQNPVSSIQPDEYRNRTRLFIEEVSVGNLSLQLSNITISDLGRYTCSVIHKTKYAKAVVELKLTGEVLKSTPTFRDFNTQFTYLCFTMLPYALPHLSVLYHASLCFTTPLCALQCFPMLYQTTLCFTMLPYALPDLSVLYNASLCFTRPLSYRKKTQDHTGNNDGPFSDAVKKTRKRQGHTRNNGRIFSDDEETDIPHRPAESIGLSRVSIQNTGIKASHGRAAVTRKTPQDHTGINDGPFSDDEDRTSPKQKGSGDIPKQSVKAGFPQRILSWIRALFSNTPVSDTADVTLDPYTASRNLVLSEDHKEVKLQTEHWEVDWNPQKWYSVLGTEGFTSGRHYWEVDVGKKQNWRLGVGEKSSRGTEPLNWTLGLRKGEFENDLGNRSPPSELRIVRVSLDMVGRQLSFFNAETRCEIYTVSVAKATRKLYPYFSPGGWDTDPLLIFDLNPEKLIKNNWISQSEIS</sequence>
<dbReference type="Pfam" id="PF00622">
    <property type="entry name" value="SPRY"/>
    <property type="match status" value="1"/>
</dbReference>
<evidence type="ECO:0000256" key="9">
    <source>
        <dbReference type="SAM" id="SignalP"/>
    </source>
</evidence>
<feature type="domain" description="B30.2/SPRY" evidence="10">
    <location>
        <begin position="345"/>
        <end position="525"/>
    </location>
</feature>
<keyword evidence="13" id="KW-1185">Reference proteome</keyword>
<gene>
    <name evidence="12" type="primary">BTN3A3</name>
    <name evidence="12" type="ORF">AOXY_G31772</name>
</gene>
<dbReference type="InterPro" id="IPR001870">
    <property type="entry name" value="B30.2/SPRY"/>
</dbReference>
<feature type="region of interest" description="Disordered" evidence="8">
    <location>
        <begin position="230"/>
        <end position="338"/>
    </location>
</feature>
<evidence type="ECO:0000259" key="10">
    <source>
        <dbReference type="PROSITE" id="PS50188"/>
    </source>
</evidence>
<feature type="domain" description="Ig-like" evidence="11">
    <location>
        <begin position="40"/>
        <end position="139"/>
    </location>
</feature>
<dbReference type="InterPro" id="IPR013320">
    <property type="entry name" value="ConA-like_dom_sf"/>
</dbReference>
<dbReference type="InterPro" id="IPR003599">
    <property type="entry name" value="Ig_sub"/>
</dbReference>
<protein>
    <submittedName>
        <fullName evidence="12">Butyrophilin subfamily 1 member A1-like isoform X2</fullName>
    </submittedName>
</protein>
<dbReference type="InterPro" id="IPR003598">
    <property type="entry name" value="Ig_sub2"/>
</dbReference>
<dbReference type="GO" id="GO:0016020">
    <property type="term" value="C:membrane"/>
    <property type="evidence" value="ECO:0007669"/>
    <property type="project" value="UniProtKB-SubCell"/>
</dbReference>
<dbReference type="Pfam" id="PF13765">
    <property type="entry name" value="PRY"/>
    <property type="match status" value="1"/>
</dbReference>
<keyword evidence="5" id="KW-1015">Disulfide bond</keyword>
<dbReference type="InterPro" id="IPR043136">
    <property type="entry name" value="B30.2/SPRY_sf"/>
</dbReference>
<evidence type="ECO:0000313" key="12">
    <source>
        <dbReference type="EMBL" id="KAK1151945.1"/>
    </source>
</evidence>
<dbReference type="SUPFAM" id="SSF48726">
    <property type="entry name" value="Immunoglobulin"/>
    <property type="match status" value="1"/>
</dbReference>
<dbReference type="SUPFAM" id="SSF49899">
    <property type="entry name" value="Concanavalin A-like lectins/glucanases"/>
    <property type="match status" value="1"/>
</dbReference>
<comment type="caution">
    <text evidence="12">The sequence shown here is derived from an EMBL/GenBank/DDBJ whole genome shotgun (WGS) entry which is preliminary data.</text>
</comment>
<dbReference type="SMART" id="SM00409">
    <property type="entry name" value="IG"/>
    <property type="match status" value="1"/>
</dbReference>
<dbReference type="InterPro" id="IPR006574">
    <property type="entry name" value="PRY"/>
</dbReference>
<dbReference type="Pfam" id="PF07686">
    <property type="entry name" value="V-set"/>
    <property type="match status" value="1"/>
</dbReference>
<reference evidence="12" key="1">
    <citation type="submission" date="2022-02" db="EMBL/GenBank/DDBJ databases">
        <title>Atlantic sturgeon de novo genome assembly.</title>
        <authorList>
            <person name="Stock M."/>
            <person name="Klopp C."/>
            <person name="Guiguen Y."/>
            <person name="Cabau C."/>
            <person name="Parinello H."/>
            <person name="Santidrian Yebra-Pimentel E."/>
            <person name="Kuhl H."/>
            <person name="Dirks R.P."/>
            <person name="Guessner J."/>
            <person name="Wuertz S."/>
            <person name="Du K."/>
            <person name="Schartl M."/>
        </authorList>
    </citation>
    <scope>NUCLEOTIDE SEQUENCE</scope>
    <source>
        <strain evidence="12">STURGEONOMICS-FGT-2020</strain>
        <tissue evidence="12">Whole blood</tissue>
    </source>
</reference>
<dbReference type="GO" id="GO:1903037">
    <property type="term" value="P:regulation of leukocyte cell-cell adhesion"/>
    <property type="evidence" value="ECO:0007669"/>
    <property type="project" value="UniProtKB-ARBA"/>
</dbReference>
<comment type="subcellular location">
    <subcellularLocation>
        <location evidence="1">Membrane</location>
    </subcellularLocation>
</comment>
<dbReference type="InterPro" id="IPR003877">
    <property type="entry name" value="SPRY_dom"/>
</dbReference>
<feature type="chain" id="PRO_5042086241" evidence="9">
    <location>
        <begin position="21"/>
        <end position="539"/>
    </location>
</feature>
<dbReference type="SMART" id="SM00406">
    <property type="entry name" value="IGv"/>
    <property type="match status" value="1"/>
</dbReference>
<name>A0AAD8CJ29_ACIOX</name>
<evidence type="ECO:0000256" key="1">
    <source>
        <dbReference type="ARBA" id="ARBA00004370"/>
    </source>
</evidence>
<dbReference type="AlphaFoldDB" id="A0AAD8CJ29"/>
<evidence type="ECO:0000256" key="5">
    <source>
        <dbReference type="ARBA" id="ARBA00023157"/>
    </source>
</evidence>
<dbReference type="Gene3D" id="2.60.40.10">
    <property type="entry name" value="Immunoglobulins"/>
    <property type="match status" value="1"/>
</dbReference>
<evidence type="ECO:0000256" key="2">
    <source>
        <dbReference type="ARBA" id="ARBA00007591"/>
    </source>
</evidence>
<dbReference type="PANTHER" id="PTHR24103">
    <property type="entry name" value="E3 UBIQUITIN-PROTEIN LIGASE TRIM"/>
    <property type="match status" value="1"/>
</dbReference>
<dbReference type="Gene3D" id="2.60.120.920">
    <property type="match status" value="1"/>
</dbReference>
<evidence type="ECO:0000256" key="4">
    <source>
        <dbReference type="ARBA" id="ARBA00023136"/>
    </source>
</evidence>
<dbReference type="FunFam" id="2.60.40.10:FF:000142">
    <property type="entry name" value="V-set domain-containing T-cell activation inhibitor 1"/>
    <property type="match status" value="1"/>
</dbReference>
<keyword evidence="3 9" id="KW-0732">Signal</keyword>
<dbReference type="SMART" id="SM00449">
    <property type="entry name" value="SPRY"/>
    <property type="match status" value="1"/>
</dbReference>
<evidence type="ECO:0000256" key="8">
    <source>
        <dbReference type="SAM" id="MobiDB-lite"/>
    </source>
</evidence>
<organism evidence="12 13">
    <name type="scientific">Acipenser oxyrinchus oxyrinchus</name>
    <dbReference type="NCBI Taxonomy" id="40147"/>
    <lineage>
        <taxon>Eukaryota</taxon>
        <taxon>Metazoa</taxon>
        <taxon>Chordata</taxon>
        <taxon>Craniata</taxon>
        <taxon>Vertebrata</taxon>
        <taxon>Euteleostomi</taxon>
        <taxon>Actinopterygii</taxon>
        <taxon>Chondrostei</taxon>
        <taxon>Acipenseriformes</taxon>
        <taxon>Acipenseridae</taxon>
        <taxon>Acipenser</taxon>
    </lineage>
</organism>
<proteinExistence type="inferred from homology"/>
<feature type="signal peptide" evidence="9">
    <location>
        <begin position="1"/>
        <end position="20"/>
    </location>
</feature>
<dbReference type="GO" id="GO:0050863">
    <property type="term" value="P:regulation of T cell activation"/>
    <property type="evidence" value="ECO:0007669"/>
    <property type="project" value="UniProtKB-ARBA"/>
</dbReference>
<evidence type="ECO:0000256" key="7">
    <source>
        <dbReference type="ARBA" id="ARBA00023319"/>
    </source>
</evidence>
<dbReference type="InterPro" id="IPR013783">
    <property type="entry name" value="Ig-like_fold"/>
</dbReference>